<protein>
    <submittedName>
        <fullName evidence="4">S9 family peptidase</fullName>
    </submittedName>
</protein>
<comment type="caution">
    <text evidence="4">The sequence shown here is derived from an EMBL/GenBank/DDBJ whole genome shotgun (WGS) entry which is preliminary data.</text>
</comment>
<feature type="chain" id="PRO_5020233313" evidence="2">
    <location>
        <begin position="22"/>
        <end position="659"/>
    </location>
</feature>
<keyword evidence="1" id="KW-0378">Hydrolase</keyword>
<dbReference type="PANTHER" id="PTHR42776:SF27">
    <property type="entry name" value="DIPEPTIDYL PEPTIDASE FAMILY MEMBER 6"/>
    <property type="match status" value="1"/>
</dbReference>
<dbReference type="PANTHER" id="PTHR42776">
    <property type="entry name" value="SERINE PEPTIDASE S9 FAMILY MEMBER"/>
    <property type="match status" value="1"/>
</dbReference>
<accession>A0A4S2CY93</accession>
<dbReference type="OrthoDB" id="4269629at2"/>
<proteinExistence type="predicted"/>
<dbReference type="InterPro" id="IPR029058">
    <property type="entry name" value="AB_hydrolase_fold"/>
</dbReference>
<dbReference type="EMBL" id="SRYW01000014">
    <property type="protein sequence ID" value="TGY32704.1"/>
    <property type="molecule type" value="Genomic_DNA"/>
</dbReference>
<dbReference type="SUPFAM" id="SSF82171">
    <property type="entry name" value="DPP6 N-terminal domain-like"/>
    <property type="match status" value="1"/>
</dbReference>
<dbReference type="GO" id="GO:0004252">
    <property type="term" value="F:serine-type endopeptidase activity"/>
    <property type="evidence" value="ECO:0007669"/>
    <property type="project" value="TreeGrafter"/>
</dbReference>
<name>A0A4S2CY93_STEMA</name>
<feature type="domain" description="Peptidase S9 prolyl oligopeptidase catalytic" evidence="3">
    <location>
        <begin position="438"/>
        <end position="644"/>
    </location>
</feature>
<evidence type="ECO:0000256" key="1">
    <source>
        <dbReference type="ARBA" id="ARBA00022801"/>
    </source>
</evidence>
<feature type="signal peptide" evidence="2">
    <location>
        <begin position="1"/>
        <end position="21"/>
    </location>
</feature>
<evidence type="ECO:0000313" key="5">
    <source>
        <dbReference type="Proteomes" id="UP000306631"/>
    </source>
</evidence>
<dbReference type="InterPro" id="IPR001375">
    <property type="entry name" value="Peptidase_S9_cat"/>
</dbReference>
<dbReference type="GO" id="GO:0006508">
    <property type="term" value="P:proteolysis"/>
    <property type="evidence" value="ECO:0007669"/>
    <property type="project" value="InterPro"/>
</dbReference>
<evidence type="ECO:0000256" key="2">
    <source>
        <dbReference type="SAM" id="SignalP"/>
    </source>
</evidence>
<keyword evidence="2" id="KW-0732">Signal</keyword>
<sequence>MSRIRWAAMLAVVCAALPAQAGTVDLDRYLRQQSFEDIQISPGGEYIAATIPLEDATAVAILRLPDMQMVGNFKPPRNNHAHTVNWVSNERIVVGLAQKLGARDAPQPTGELFGINADGKRAELLVGYRVQEGQGTYIKVKKAGDVAAYMADDLPDDDRYALIEVWPFSDDPYPQVERMDVLSGRRTMVVRSPVQRGSFTTDNQGEVRFALGAANDRVNKLYYRAPGGEWSLVNSQSVSGRTEVPLGFSADGRLAYLQVEQASGPDAIVSWDPETNERRTLLRDAVVDPHRIIRQPGTRIPVGALYLGDTPRTAFFDDASATARQYRSLEAALGGPVYITSSTRDGSKLLLETWSGRNPGDFFLFDTARKNAAHLASRSHWIDATKSAEVRPVAFKARDGLPLHGFLTLPYGSDGRNLPMVVVPHGGPIGVFDRGDYDIESQLLAAAGYAVMQINFRGSSNYGRAHTEAGRLQWGMAMQDDVTDATRWAIAQGVADKARICIYGASYGGYAAMMGAVREPGLYQCAAGYVGVYDLPLMYARGDVQKTAFGLTYLREWMGRPKDLADRSPVNLAESIKVPVFLAAGGKDERAPIEHTKRMEAALKKAGVPVESLYYPTEGHGFYTEEHRTVYYTRLLAFLSRSLGGATATATPAGKGKAP</sequence>
<dbReference type="Gene3D" id="3.40.50.1820">
    <property type="entry name" value="alpha/beta hydrolase"/>
    <property type="match status" value="1"/>
</dbReference>
<dbReference type="SUPFAM" id="SSF53474">
    <property type="entry name" value="alpha/beta-Hydrolases"/>
    <property type="match status" value="1"/>
</dbReference>
<dbReference type="Pfam" id="PF00326">
    <property type="entry name" value="Peptidase_S9"/>
    <property type="match status" value="1"/>
</dbReference>
<organism evidence="4 5">
    <name type="scientific">Stenotrophomonas maltophilia</name>
    <name type="common">Pseudomonas maltophilia</name>
    <name type="synonym">Xanthomonas maltophilia</name>
    <dbReference type="NCBI Taxonomy" id="40324"/>
    <lineage>
        <taxon>Bacteria</taxon>
        <taxon>Pseudomonadati</taxon>
        <taxon>Pseudomonadota</taxon>
        <taxon>Gammaproteobacteria</taxon>
        <taxon>Lysobacterales</taxon>
        <taxon>Lysobacteraceae</taxon>
        <taxon>Stenotrophomonas</taxon>
        <taxon>Stenotrophomonas maltophilia group</taxon>
    </lineage>
</organism>
<dbReference type="AlphaFoldDB" id="A0A4S2CY93"/>
<dbReference type="Proteomes" id="UP000306631">
    <property type="component" value="Unassembled WGS sequence"/>
</dbReference>
<reference evidence="4 5" key="1">
    <citation type="submission" date="2019-04" db="EMBL/GenBank/DDBJ databases">
        <title>Microbes associate with the intestines of laboratory mice.</title>
        <authorList>
            <person name="Navarre W."/>
            <person name="Wong E."/>
            <person name="Huang K."/>
            <person name="Tropini C."/>
            <person name="Ng K."/>
            <person name="Yu B."/>
        </authorList>
    </citation>
    <scope>NUCLEOTIDE SEQUENCE [LARGE SCALE GENOMIC DNA]</scope>
    <source>
        <strain evidence="4 5">NM62_B4-13</strain>
    </source>
</reference>
<evidence type="ECO:0000259" key="3">
    <source>
        <dbReference type="Pfam" id="PF00326"/>
    </source>
</evidence>
<dbReference type="RefSeq" id="WP_136006151.1">
    <property type="nucleotide sequence ID" value="NZ_SRYW01000014.1"/>
</dbReference>
<gene>
    <name evidence="4" type="ORF">E5352_14840</name>
</gene>
<evidence type="ECO:0000313" key="4">
    <source>
        <dbReference type="EMBL" id="TGY32704.1"/>
    </source>
</evidence>